<evidence type="ECO:0000313" key="2">
    <source>
        <dbReference type="EMBL" id="KAF3494133.1"/>
    </source>
</evidence>
<reference evidence="2 3" key="3">
    <citation type="journal article" date="2020" name="BMC Genomics">
        <title>Intraspecific diversification of the crop wild relative Brassica cretica Lam. using demographic model selection.</title>
        <authorList>
            <person name="Kioukis A."/>
            <person name="Michalopoulou V.A."/>
            <person name="Briers L."/>
            <person name="Pirintsos S."/>
            <person name="Studholme D.J."/>
            <person name="Pavlidis P."/>
            <person name="Sarris P.F."/>
        </authorList>
    </citation>
    <scope>NUCLEOTIDE SEQUENCE [LARGE SCALE GENOMIC DNA]</scope>
    <source>
        <strain evidence="3">cv. PFS-1207/04</strain>
        <strain evidence="2">PFS-1207/04</strain>
    </source>
</reference>
<reference evidence="1" key="1">
    <citation type="submission" date="2019-12" db="EMBL/GenBank/DDBJ databases">
        <title>Genome sequencing and annotation of Brassica cretica.</title>
        <authorList>
            <person name="Studholme D.J."/>
            <person name="Sarris P.F."/>
        </authorList>
    </citation>
    <scope>NUCLEOTIDE SEQUENCE</scope>
    <source>
        <strain evidence="1">PFS-102/07</strain>
        <tissue evidence="1">Leaf</tissue>
    </source>
</reference>
<proteinExistence type="predicted"/>
<gene>
    <name evidence="2" type="ORF">DY000_02055649</name>
    <name evidence="1" type="ORF">F2Q70_00040548</name>
</gene>
<dbReference type="EMBL" id="QGKY02000190">
    <property type="protein sequence ID" value="KAF2589355.1"/>
    <property type="molecule type" value="Genomic_DNA"/>
</dbReference>
<evidence type="ECO:0000313" key="3">
    <source>
        <dbReference type="Proteomes" id="UP000266723"/>
    </source>
</evidence>
<name>A0A3N6SDH7_BRACR</name>
<sequence>MVLPNENDKIPMLPGMCNDPYCTPRLSYHNRKSFPTTNSAVYAILDFHATFDFTLSAPNSLRCKDVNWALPSRPVSDRCGFVFGRDTAGLSRAGCGPKNSCPIPLQSAYVACKSAVVSAVSWMIVPKIDIHYQFTTSTGFEILSRTHYWF</sequence>
<keyword evidence="3" id="KW-1185">Reference proteome</keyword>
<reference evidence="2" key="2">
    <citation type="submission" date="2019-12" db="EMBL/GenBank/DDBJ databases">
        <authorList>
            <person name="Studholme D.J."/>
            <person name="Sarris P."/>
        </authorList>
    </citation>
    <scope>NUCLEOTIDE SEQUENCE</scope>
    <source>
        <strain evidence="2">PFS-1207/04</strain>
        <tissue evidence="2">Leaf</tissue>
    </source>
</reference>
<accession>A0A3N6SDH7</accession>
<dbReference type="AlphaFoldDB" id="A0A3N6SDH7"/>
<evidence type="ECO:0000313" key="1">
    <source>
        <dbReference type="EMBL" id="KAF2589355.1"/>
    </source>
</evidence>
<comment type="caution">
    <text evidence="1">The sequence shown here is derived from an EMBL/GenBank/DDBJ whole genome shotgun (WGS) entry which is preliminary data.</text>
</comment>
<dbReference type="EMBL" id="QGKV02002055">
    <property type="protein sequence ID" value="KAF3494133.1"/>
    <property type="molecule type" value="Genomic_DNA"/>
</dbReference>
<protein>
    <submittedName>
        <fullName evidence="1">Uncharacterized protein</fullName>
    </submittedName>
</protein>
<organism evidence="1">
    <name type="scientific">Brassica cretica</name>
    <name type="common">Mustard</name>
    <dbReference type="NCBI Taxonomy" id="69181"/>
    <lineage>
        <taxon>Eukaryota</taxon>
        <taxon>Viridiplantae</taxon>
        <taxon>Streptophyta</taxon>
        <taxon>Embryophyta</taxon>
        <taxon>Tracheophyta</taxon>
        <taxon>Spermatophyta</taxon>
        <taxon>Magnoliopsida</taxon>
        <taxon>eudicotyledons</taxon>
        <taxon>Gunneridae</taxon>
        <taxon>Pentapetalae</taxon>
        <taxon>rosids</taxon>
        <taxon>malvids</taxon>
        <taxon>Brassicales</taxon>
        <taxon>Brassicaceae</taxon>
        <taxon>Brassiceae</taxon>
        <taxon>Brassica</taxon>
    </lineage>
</organism>
<dbReference type="Proteomes" id="UP000266723">
    <property type="component" value="Unassembled WGS sequence"/>
</dbReference>